<dbReference type="Proteomes" id="UP000774570">
    <property type="component" value="Unassembled WGS sequence"/>
</dbReference>
<accession>A0ABS7FYQ8</accession>
<protein>
    <submittedName>
        <fullName evidence="1">Uncharacterized protein</fullName>
    </submittedName>
</protein>
<name>A0ABS7FYQ8_9ACTN</name>
<comment type="caution">
    <text evidence="1">The sequence shown here is derived from an EMBL/GenBank/DDBJ whole genome shotgun (WGS) entry which is preliminary data.</text>
</comment>
<dbReference type="RefSeq" id="WP_220168500.1">
    <property type="nucleotide sequence ID" value="NZ_JAIBOA010000015.1"/>
</dbReference>
<gene>
    <name evidence="1" type="ORF">K1Y72_23045</name>
</gene>
<sequence>MSGFLGHRELLLVEDRLATWERDVLATVRRPRGSWRTLFLTTDRTIWLERPDGARLLGVELTAGNGRVEHVDVLDAAGERFARIPRRPGGLTGERFEIFDGAGAVAGEISGSGVTQEHTVRDARRTDVARGSGTEGDRRVSLSPQCSAPLAAAFVGFNVAYAEWSLRHVADI</sequence>
<organism evidence="1 2">
    <name type="scientific">Actinomadura parmotrematis</name>
    <dbReference type="NCBI Taxonomy" id="2864039"/>
    <lineage>
        <taxon>Bacteria</taxon>
        <taxon>Bacillati</taxon>
        <taxon>Actinomycetota</taxon>
        <taxon>Actinomycetes</taxon>
        <taxon>Streptosporangiales</taxon>
        <taxon>Thermomonosporaceae</taxon>
        <taxon>Actinomadura</taxon>
    </lineage>
</organism>
<dbReference type="EMBL" id="JAIBOA010000015">
    <property type="protein sequence ID" value="MBW8485275.1"/>
    <property type="molecule type" value="Genomic_DNA"/>
</dbReference>
<evidence type="ECO:0000313" key="2">
    <source>
        <dbReference type="Proteomes" id="UP000774570"/>
    </source>
</evidence>
<reference evidence="1 2" key="1">
    <citation type="submission" date="2021-07" db="EMBL/GenBank/DDBJ databases">
        <title>Actinomadura sp. PM05-2 isolated from lichen.</title>
        <authorList>
            <person name="Somphong A."/>
            <person name="Phongsopitanun W."/>
            <person name="Tanasupawat S."/>
            <person name="Peongsungnone V."/>
        </authorList>
    </citation>
    <scope>NUCLEOTIDE SEQUENCE [LARGE SCALE GENOMIC DNA]</scope>
    <source>
        <strain evidence="1 2">PM05-2</strain>
    </source>
</reference>
<keyword evidence="2" id="KW-1185">Reference proteome</keyword>
<proteinExistence type="predicted"/>
<evidence type="ECO:0000313" key="1">
    <source>
        <dbReference type="EMBL" id="MBW8485275.1"/>
    </source>
</evidence>